<dbReference type="SUPFAM" id="SSF46785">
    <property type="entry name" value="Winged helix' DNA-binding domain"/>
    <property type="match status" value="1"/>
</dbReference>
<accession>A0A5P3VJH3</accession>
<sequence>MDLLSFVIFVEIIDSGNLSRAARAQGISRANVSYHLGQLEKALGATLLRRTPQGIEATELGQQVYLHARNIVRESALAREAAQRSTGEMSGRIGLSAPTGYGQIVMAPWLIEFKRRYPRVVLDIRLENFIDDLVRDGVDIAVRVMSEPPPMLVARDLGAVKYYLCASPEWAREHRLPESPTDLQRTPLITSGGETGKVRLALEKNKQVEEIEVSPTLMSRNYPFVCDCVLAGLAAGLMPDYVARQYVEDGRLVLGMKDWELTIDRSHMYLLYMPNRFQSTAAKVFIDFLTDNMGLSRAIRHSTAGSLPSE</sequence>
<protein>
    <submittedName>
        <fullName evidence="6">LysR family transcriptional regulator</fullName>
    </submittedName>
</protein>
<dbReference type="GO" id="GO:0003677">
    <property type="term" value="F:DNA binding"/>
    <property type="evidence" value="ECO:0007669"/>
    <property type="project" value="UniProtKB-KW"/>
</dbReference>
<dbReference type="PROSITE" id="PS50931">
    <property type="entry name" value="HTH_LYSR"/>
    <property type="match status" value="1"/>
</dbReference>
<comment type="similarity">
    <text evidence="1">Belongs to the LysR transcriptional regulatory family.</text>
</comment>
<keyword evidence="4" id="KW-0804">Transcription</keyword>
<dbReference type="PANTHER" id="PTHR30537">
    <property type="entry name" value="HTH-TYPE TRANSCRIPTIONAL REGULATOR"/>
    <property type="match status" value="1"/>
</dbReference>
<feature type="domain" description="HTH lysR-type" evidence="5">
    <location>
        <begin position="1"/>
        <end position="58"/>
    </location>
</feature>
<name>A0A5P3VJH3_9BURK</name>
<evidence type="ECO:0000259" key="5">
    <source>
        <dbReference type="PROSITE" id="PS50931"/>
    </source>
</evidence>
<dbReference type="Gene3D" id="1.10.10.10">
    <property type="entry name" value="Winged helix-like DNA-binding domain superfamily/Winged helix DNA-binding domain"/>
    <property type="match status" value="1"/>
</dbReference>
<evidence type="ECO:0000256" key="4">
    <source>
        <dbReference type="ARBA" id="ARBA00023163"/>
    </source>
</evidence>
<evidence type="ECO:0000256" key="1">
    <source>
        <dbReference type="ARBA" id="ARBA00009437"/>
    </source>
</evidence>
<evidence type="ECO:0000313" key="6">
    <source>
        <dbReference type="EMBL" id="QEZ46576.1"/>
    </source>
</evidence>
<dbReference type="InterPro" id="IPR036388">
    <property type="entry name" value="WH-like_DNA-bd_sf"/>
</dbReference>
<dbReference type="Pfam" id="PF00126">
    <property type="entry name" value="HTH_1"/>
    <property type="match status" value="1"/>
</dbReference>
<keyword evidence="2" id="KW-0805">Transcription regulation</keyword>
<dbReference type="EMBL" id="CP032519">
    <property type="protein sequence ID" value="QEZ46576.1"/>
    <property type="molecule type" value="Genomic_DNA"/>
</dbReference>
<dbReference type="Gene3D" id="3.40.190.290">
    <property type="match status" value="1"/>
</dbReference>
<dbReference type="InterPro" id="IPR005119">
    <property type="entry name" value="LysR_subst-bd"/>
</dbReference>
<dbReference type="CDD" id="cd08422">
    <property type="entry name" value="PBP2_CrgA_like"/>
    <property type="match status" value="1"/>
</dbReference>
<dbReference type="Proteomes" id="UP000325743">
    <property type="component" value="Chromosome 2"/>
</dbReference>
<proteinExistence type="inferred from homology"/>
<dbReference type="SUPFAM" id="SSF53850">
    <property type="entry name" value="Periplasmic binding protein-like II"/>
    <property type="match status" value="1"/>
</dbReference>
<dbReference type="InterPro" id="IPR000847">
    <property type="entry name" value="LysR_HTH_N"/>
</dbReference>
<dbReference type="RefSeq" id="WP_151071747.1">
    <property type="nucleotide sequence ID" value="NZ_CP032519.1"/>
</dbReference>
<dbReference type="AlphaFoldDB" id="A0A5P3VJH3"/>
<dbReference type="InterPro" id="IPR036390">
    <property type="entry name" value="WH_DNA-bd_sf"/>
</dbReference>
<dbReference type="Pfam" id="PF03466">
    <property type="entry name" value="LysR_substrate"/>
    <property type="match status" value="1"/>
</dbReference>
<evidence type="ECO:0000256" key="3">
    <source>
        <dbReference type="ARBA" id="ARBA00023125"/>
    </source>
</evidence>
<dbReference type="PANTHER" id="PTHR30537:SF5">
    <property type="entry name" value="HTH-TYPE TRANSCRIPTIONAL ACTIVATOR TTDR-RELATED"/>
    <property type="match status" value="1"/>
</dbReference>
<organism evidence="6 7">
    <name type="scientific">Cupriavidus oxalaticus</name>
    <dbReference type="NCBI Taxonomy" id="96344"/>
    <lineage>
        <taxon>Bacteria</taxon>
        <taxon>Pseudomonadati</taxon>
        <taxon>Pseudomonadota</taxon>
        <taxon>Betaproteobacteria</taxon>
        <taxon>Burkholderiales</taxon>
        <taxon>Burkholderiaceae</taxon>
        <taxon>Cupriavidus</taxon>
    </lineage>
</organism>
<keyword evidence="3" id="KW-0238">DNA-binding</keyword>
<evidence type="ECO:0000256" key="2">
    <source>
        <dbReference type="ARBA" id="ARBA00023015"/>
    </source>
</evidence>
<evidence type="ECO:0000313" key="7">
    <source>
        <dbReference type="Proteomes" id="UP000325743"/>
    </source>
</evidence>
<gene>
    <name evidence="6" type="ORF">D2917_20315</name>
</gene>
<reference evidence="6 7" key="1">
    <citation type="submission" date="2018-09" db="EMBL/GenBank/DDBJ databases">
        <title>Complete genome sequence of Cupriavidus oxalaticus T2, a bacterium capable of phenol tolerance and degradation.</title>
        <authorList>
            <person name="Yan J."/>
        </authorList>
    </citation>
    <scope>NUCLEOTIDE SEQUENCE [LARGE SCALE GENOMIC DNA]</scope>
    <source>
        <strain evidence="6 7">T2</strain>
    </source>
</reference>
<dbReference type="InterPro" id="IPR058163">
    <property type="entry name" value="LysR-type_TF_proteobact-type"/>
</dbReference>
<dbReference type="GO" id="GO:0003700">
    <property type="term" value="F:DNA-binding transcription factor activity"/>
    <property type="evidence" value="ECO:0007669"/>
    <property type="project" value="InterPro"/>
</dbReference>